<organism evidence="7 8">
    <name type="scientific">Buddleja alternifolia</name>
    <dbReference type="NCBI Taxonomy" id="168488"/>
    <lineage>
        <taxon>Eukaryota</taxon>
        <taxon>Viridiplantae</taxon>
        <taxon>Streptophyta</taxon>
        <taxon>Embryophyta</taxon>
        <taxon>Tracheophyta</taxon>
        <taxon>Spermatophyta</taxon>
        <taxon>Magnoliopsida</taxon>
        <taxon>eudicotyledons</taxon>
        <taxon>Gunneridae</taxon>
        <taxon>Pentapetalae</taxon>
        <taxon>asterids</taxon>
        <taxon>lamiids</taxon>
        <taxon>Lamiales</taxon>
        <taxon>Scrophulariaceae</taxon>
        <taxon>Buddlejeae</taxon>
        <taxon>Buddleja</taxon>
    </lineage>
</organism>
<dbReference type="GO" id="GO:0047617">
    <property type="term" value="F:fatty acyl-CoA hydrolase activity"/>
    <property type="evidence" value="ECO:0007669"/>
    <property type="project" value="TreeGrafter"/>
</dbReference>
<evidence type="ECO:0000256" key="4">
    <source>
        <dbReference type="ARBA" id="ARBA00022946"/>
    </source>
</evidence>
<evidence type="ECO:0000259" key="6">
    <source>
        <dbReference type="PROSITE" id="PS51770"/>
    </source>
</evidence>
<proteinExistence type="inferred from homology"/>
<feature type="domain" description="HotDog ACOT-type" evidence="6">
    <location>
        <begin position="204"/>
        <end position="326"/>
    </location>
</feature>
<dbReference type="InterPro" id="IPR033120">
    <property type="entry name" value="HOTDOG_ACOT"/>
</dbReference>
<dbReference type="FunFam" id="3.10.129.10:FF:000023">
    <property type="entry name" value="Acyl-coenzyme A thioesterase 9, mitochondrial"/>
    <property type="match status" value="1"/>
</dbReference>
<feature type="region of interest" description="Disordered" evidence="5">
    <location>
        <begin position="121"/>
        <end position="142"/>
    </location>
</feature>
<dbReference type="InterPro" id="IPR029069">
    <property type="entry name" value="HotDog_dom_sf"/>
</dbReference>
<keyword evidence="8" id="KW-1185">Reference proteome</keyword>
<dbReference type="Gene3D" id="3.10.129.10">
    <property type="entry name" value="Hotdog Thioesterase"/>
    <property type="match status" value="2"/>
</dbReference>
<reference evidence="7" key="1">
    <citation type="submission" date="2019-10" db="EMBL/GenBank/DDBJ databases">
        <authorList>
            <person name="Zhang R."/>
            <person name="Pan Y."/>
            <person name="Wang J."/>
            <person name="Ma R."/>
            <person name="Yu S."/>
        </authorList>
    </citation>
    <scope>NUCLEOTIDE SEQUENCE</scope>
    <source>
        <strain evidence="7">LA-IB0</strain>
        <tissue evidence="7">Leaf</tissue>
    </source>
</reference>
<dbReference type="SUPFAM" id="SSF54637">
    <property type="entry name" value="Thioesterase/thiol ester dehydrase-isomerase"/>
    <property type="match status" value="2"/>
</dbReference>
<gene>
    <name evidence="7" type="ORF">BUALT_Bualt14G0007100</name>
</gene>
<evidence type="ECO:0000256" key="1">
    <source>
        <dbReference type="ARBA" id="ARBA00010458"/>
    </source>
</evidence>
<keyword evidence="2" id="KW-0677">Repeat</keyword>
<dbReference type="EMBL" id="WHWC01000014">
    <property type="protein sequence ID" value="KAG8369399.1"/>
    <property type="molecule type" value="Genomic_DNA"/>
</dbReference>
<keyword evidence="4" id="KW-0809">Transit peptide</keyword>
<evidence type="ECO:0000313" key="7">
    <source>
        <dbReference type="EMBL" id="KAG8369399.1"/>
    </source>
</evidence>
<evidence type="ECO:0000313" key="8">
    <source>
        <dbReference type="Proteomes" id="UP000826271"/>
    </source>
</evidence>
<dbReference type="PANTHER" id="PTHR12655">
    <property type="entry name" value="ACYL-COA THIOESTERASE"/>
    <property type="match status" value="1"/>
</dbReference>
<name>A0AAV6WH60_9LAMI</name>
<dbReference type="PANTHER" id="PTHR12655:SF3">
    <property type="entry name" value="ACYL-COENZYME A THIOESTERASE 9, MITOCHONDRIAL-LIKE ISOFORM X1"/>
    <property type="match status" value="1"/>
</dbReference>
<evidence type="ECO:0000256" key="5">
    <source>
        <dbReference type="SAM" id="MobiDB-lite"/>
    </source>
</evidence>
<protein>
    <recommendedName>
        <fullName evidence="6">HotDog ACOT-type domain-containing protein</fullName>
    </recommendedName>
</protein>
<dbReference type="PROSITE" id="PS51770">
    <property type="entry name" value="HOTDOG_ACOT"/>
    <property type="match status" value="2"/>
</dbReference>
<comment type="similarity">
    <text evidence="1">Belongs to the acyl coenzyme A hydrolase family.</text>
</comment>
<feature type="compositionally biased region" description="Low complexity" evidence="5">
    <location>
        <begin position="122"/>
        <end position="138"/>
    </location>
</feature>
<comment type="caution">
    <text evidence="7">The sequence shown here is derived from an EMBL/GenBank/DDBJ whole genome shotgun (WGS) entry which is preliminary data.</text>
</comment>
<dbReference type="InterPro" id="IPR006683">
    <property type="entry name" value="Thioestr_dom"/>
</dbReference>
<evidence type="ECO:0000256" key="2">
    <source>
        <dbReference type="ARBA" id="ARBA00022737"/>
    </source>
</evidence>
<dbReference type="FunFam" id="3.10.129.10:FF:000031">
    <property type="entry name" value="Acyl-coenzyme A thioesterase 9, mitochondrial"/>
    <property type="match status" value="1"/>
</dbReference>
<feature type="domain" description="HotDog ACOT-type" evidence="6">
    <location>
        <begin position="401"/>
        <end position="518"/>
    </location>
</feature>
<sequence length="549" mass="61897">MMKPVSSSSSSPLLLLFRRRLIIYSSPELQLQILLTTNNNTLSCSSPQTTHNHNPQKPIIKITSTSSSSSSSHYNTIITTPKYESFKFLDSVKNPKPIIIFKKTFHFDAMASSKFTQKRHFSSSSDPVVNSPSESSNPIDASSSIRKPISLWPGMYHSPVTNALWEARSSLFENSQNASPTSSSSQQTELMIIAKAPSKSRTSIVYKFSDDYILREQYRNPWNEIRLGKLLEDLDALAGTISFKHCSRDDSSTRSLILVTASVDKMVLRKPIRVDTDLTIAGAVTWVGRSSMEIQLEVTQSSQETSDSSDAVALTANFTFVARDSKTGKSAVINQISPETEKEKLLWEEAEERNKLRKIKKGEQKKEINDEEVKRRNELLSEGRVFCDMPALSDRDSILIKDTCLQNSLMCQPQQRNIHGRIFGGFLMRRAFELAFATAYSFAGSAPCFLEVDHVDFLKPVDVGNFLRFKSCVLYTELENPVQPMINVEVVAHVMRPELRSSEVSNKFYFTFTVHSDALKNGQRIRNVVPATEEEARRVIERMDAERSS</sequence>
<dbReference type="AlphaFoldDB" id="A0AAV6WH60"/>
<dbReference type="GO" id="GO:0006637">
    <property type="term" value="P:acyl-CoA metabolic process"/>
    <property type="evidence" value="ECO:0007669"/>
    <property type="project" value="TreeGrafter"/>
</dbReference>
<dbReference type="CDD" id="cd03442">
    <property type="entry name" value="BFIT_BACH"/>
    <property type="match status" value="2"/>
</dbReference>
<dbReference type="Proteomes" id="UP000826271">
    <property type="component" value="Unassembled WGS sequence"/>
</dbReference>
<evidence type="ECO:0000256" key="3">
    <source>
        <dbReference type="ARBA" id="ARBA00022801"/>
    </source>
</evidence>
<dbReference type="Pfam" id="PF03061">
    <property type="entry name" value="4HBT"/>
    <property type="match status" value="1"/>
</dbReference>
<accession>A0AAV6WH60</accession>
<keyword evidence="3" id="KW-0378">Hydrolase</keyword>